<sequence>MKRKEPYASQEEFNFRVDHYPSPLMTITFNLGLNIFAPVAKAMALPCGVWRVSPLKLGLGIQPA</sequence>
<comment type="caution">
    <text evidence="1">The sequence shown here is derived from an EMBL/GenBank/DDBJ whole genome shotgun (WGS) entry which is preliminary data.</text>
</comment>
<feature type="non-terminal residue" evidence="1">
    <location>
        <position position="64"/>
    </location>
</feature>
<gene>
    <name evidence="1" type="ORF">S12H4_54184</name>
</gene>
<name>X1UX30_9ZZZZ</name>
<evidence type="ECO:0000313" key="1">
    <source>
        <dbReference type="EMBL" id="GAJ08147.1"/>
    </source>
</evidence>
<protein>
    <submittedName>
        <fullName evidence="1">Uncharacterized protein</fullName>
    </submittedName>
</protein>
<proteinExistence type="predicted"/>
<organism evidence="1">
    <name type="scientific">marine sediment metagenome</name>
    <dbReference type="NCBI Taxonomy" id="412755"/>
    <lineage>
        <taxon>unclassified sequences</taxon>
        <taxon>metagenomes</taxon>
        <taxon>ecological metagenomes</taxon>
    </lineage>
</organism>
<dbReference type="EMBL" id="BARW01034602">
    <property type="protein sequence ID" value="GAJ08147.1"/>
    <property type="molecule type" value="Genomic_DNA"/>
</dbReference>
<dbReference type="AlphaFoldDB" id="X1UX30"/>
<reference evidence="1" key="1">
    <citation type="journal article" date="2014" name="Front. Microbiol.">
        <title>High frequency of phylogenetically diverse reductive dehalogenase-homologous genes in deep subseafloor sedimentary metagenomes.</title>
        <authorList>
            <person name="Kawai M."/>
            <person name="Futagami T."/>
            <person name="Toyoda A."/>
            <person name="Takaki Y."/>
            <person name="Nishi S."/>
            <person name="Hori S."/>
            <person name="Arai W."/>
            <person name="Tsubouchi T."/>
            <person name="Morono Y."/>
            <person name="Uchiyama I."/>
            <person name="Ito T."/>
            <person name="Fujiyama A."/>
            <person name="Inagaki F."/>
            <person name="Takami H."/>
        </authorList>
    </citation>
    <scope>NUCLEOTIDE SEQUENCE</scope>
    <source>
        <strain evidence="1">Expedition CK06-06</strain>
    </source>
</reference>
<accession>X1UX30</accession>